<evidence type="ECO:0000256" key="1">
    <source>
        <dbReference type="SAM" id="Phobius"/>
    </source>
</evidence>
<dbReference type="AlphaFoldDB" id="A0A857NBC7"/>
<evidence type="ECO:0000313" key="2">
    <source>
        <dbReference type="EMBL" id="QHO63660.1"/>
    </source>
</evidence>
<evidence type="ECO:0000313" key="3">
    <source>
        <dbReference type="Proteomes" id="UP000463983"/>
    </source>
</evidence>
<accession>A0A857NBC7</accession>
<dbReference type="EMBL" id="CP047901">
    <property type="protein sequence ID" value="QHO63660.1"/>
    <property type="molecule type" value="Genomic_DNA"/>
</dbReference>
<keyword evidence="1" id="KW-1133">Transmembrane helix</keyword>
<dbReference type="InterPro" id="IPR045584">
    <property type="entry name" value="Pilin-like"/>
</dbReference>
<name>A0A857NBC7_9BACT</name>
<keyword evidence="1" id="KW-0472">Membrane</keyword>
<dbReference type="SUPFAM" id="SSF54523">
    <property type="entry name" value="Pili subunits"/>
    <property type="match status" value="1"/>
</dbReference>
<dbReference type="RefSeq" id="WP_161932030.1">
    <property type="nucleotide sequence ID" value="NZ_CP047901.1"/>
</dbReference>
<keyword evidence="3" id="KW-1185">Reference proteome</keyword>
<sequence>MKSMINHNKKQGQSLVEIVVAIGVMGLVLTSMVMAVTIGIKTTRVAKERVEARHLIENRLEEARRERDTDPDGFFGLGNRTDPTEQVGTNPVYSLTTSYTEIVPGEQIEIEVEVTWVDGANDYAVSGSTYLSKWEVR</sequence>
<organism evidence="2 3">
    <name type="scientific">Candidatus Chazhemtobacterium aquaticus</name>
    <dbReference type="NCBI Taxonomy" id="2715735"/>
    <lineage>
        <taxon>Bacteria</taxon>
        <taxon>Candidatus Chazhemtobacteraceae</taxon>
        <taxon>Candidatus Chazhemtobacterium</taxon>
    </lineage>
</organism>
<reference evidence="3" key="1">
    <citation type="journal article" date="2020" name="Microorganisms">
        <title>Complete Genome of a Member of a New Bacterial Lineage in the Microgenomates Group Reveals an Unusual Nucleotide Composition Disparity Between Two Strands of DNA and Limited Metabolic Potential.</title>
        <authorList>
            <person name="Kadnikov V.V."/>
            <person name="Mardanov A.V."/>
            <person name="Beletsky A.V."/>
            <person name="Karnachuk O.V."/>
            <person name="Ravin N.V."/>
        </authorList>
    </citation>
    <scope>NUCLEOTIDE SEQUENCE [LARGE SCALE GENOMIC DNA]</scope>
</reference>
<protein>
    <submittedName>
        <fullName evidence="2">Type IV pilus assembly proteinPulG</fullName>
    </submittedName>
</protein>
<feature type="transmembrane region" description="Helical" evidence="1">
    <location>
        <begin position="18"/>
        <end position="40"/>
    </location>
</feature>
<proteinExistence type="predicted"/>
<gene>
    <name evidence="2" type="ORF">MICH65_0679</name>
</gene>
<keyword evidence="1" id="KW-0812">Transmembrane</keyword>
<dbReference type="KEGG" id="caqa:MICH65_0679"/>
<dbReference type="Proteomes" id="UP000463983">
    <property type="component" value="Chromosome"/>
</dbReference>